<evidence type="ECO:0000259" key="1">
    <source>
        <dbReference type="Pfam" id="PF06057"/>
    </source>
</evidence>
<dbReference type="PIRSF" id="PIRSF029063">
    <property type="entry name" value="IV_sec_VirJ"/>
    <property type="match status" value="1"/>
</dbReference>
<dbReference type="InterPro" id="IPR011225">
    <property type="entry name" value="IV_sec_VirJ"/>
</dbReference>
<keyword evidence="3" id="KW-1185">Reference proteome</keyword>
<name>A0A4R8LXC0_9BURK</name>
<accession>A0A4R8LXC0</accession>
<dbReference type="AlphaFoldDB" id="A0A4R8LXC0"/>
<organism evidence="2 3">
    <name type="scientific">Paraburkholderia rhizosphaerae</name>
    <dbReference type="NCBI Taxonomy" id="480658"/>
    <lineage>
        <taxon>Bacteria</taxon>
        <taxon>Pseudomonadati</taxon>
        <taxon>Pseudomonadota</taxon>
        <taxon>Betaproteobacteria</taxon>
        <taxon>Burkholderiales</taxon>
        <taxon>Burkholderiaceae</taxon>
        <taxon>Paraburkholderia</taxon>
    </lineage>
</organism>
<evidence type="ECO:0000313" key="2">
    <source>
        <dbReference type="EMBL" id="TDY52856.1"/>
    </source>
</evidence>
<dbReference type="Pfam" id="PF06057">
    <property type="entry name" value="VirJ"/>
    <property type="match status" value="1"/>
</dbReference>
<protein>
    <submittedName>
        <fullName evidence="2">Type IV secretory pathway VirJ component</fullName>
    </submittedName>
</protein>
<reference evidence="2 3" key="1">
    <citation type="submission" date="2019-03" db="EMBL/GenBank/DDBJ databases">
        <title>Genomic Encyclopedia of Type Strains, Phase III (KMG-III): the genomes of soil and plant-associated and newly described type strains.</title>
        <authorList>
            <person name="Whitman W."/>
        </authorList>
    </citation>
    <scope>NUCLEOTIDE SEQUENCE [LARGE SCALE GENOMIC DNA]</scope>
    <source>
        <strain evidence="2 3">LMG 29544</strain>
    </source>
</reference>
<feature type="domain" description="Bacterial virulence" evidence="1">
    <location>
        <begin position="317"/>
        <end position="506"/>
    </location>
</feature>
<dbReference type="InterPro" id="IPR010333">
    <property type="entry name" value="VirJ"/>
</dbReference>
<dbReference type="InterPro" id="IPR029058">
    <property type="entry name" value="AB_hydrolase_fold"/>
</dbReference>
<comment type="caution">
    <text evidence="2">The sequence shown here is derived from an EMBL/GenBank/DDBJ whole genome shotgun (WGS) entry which is preliminary data.</text>
</comment>
<sequence length="530" mass="54900">MKVIVLARAACCRAAKLVRRATAGFRFLPGESIASGLSGACFASGASPVASRARATLTTLLALASLGALVAPAAHAQTVASVSGGRYGDVAVTKPAGDMHGFVVLFSDARGWTPSDQQAADALARDGALVVGVDTRLYAAKLATARHESCHNLYSDAEDIGHQLERQVQSSRYFSPILAGTGEGALLAERALAQAPANTIGGAVSLDPNGTLDARFAPCPADPGLSRGTGLPGFLAQGVTSAERGVGASSVAAAPATAATATIRANANVTRRTFAAGMTKAARLAALTEPHLSAGASSEEDVSDLPLIELPAAHPTDMLAIVISGDGGWRDLDKTIAESLQRQGVSVIGWDALRYFWSEKTPAQTSHDLARVLQTYGSRWHARDIALVGYSFGADVMPFAYNRLPAALRAKVSFVSLLGFAPDADFQIRVTGWLGMPASDKALQVKPELAKMPPAIIQCVYGEKEEDTLCPSLTKTGIELVRTPGDHHFGGNYDALAKHIVESWKKQIAVRAAAAAAASGAAASGLASRG</sequence>
<evidence type="ECO:0000313" key="3">
    <source>
        <dbReference type="Proteomes" id="UP000295509"/>
    </source>
</evidence>
<dbReference type="EMBL" id="SORE01000004">
    <property type="protein sequence ID" value="TDY52856.1"/>
    <property type="molecule type" value="Genomic_DNA"/>
</dbReference>
<dbReference type="Gene3D" id="3.40.50.1820">
    <property type="entry name" value="alpha/beta hydrolase"/>
    <property type="match status" value="2"/>
</dbReference>
<dbReference type="SUPFAM" id="SSF53474">
    <property type="entry name" value="alpha/beta-Hydrolases"/>
    <property type="match status" value="2"/>
</dbReference>
<dbReference type="Proteomes" id="UP000295509">
    <property type="component" value="Unassembled WGS sequence"/>
</dbReference>
<gene>
    <name evidence="2" type="ORF">BX592_104138</name>
</gene>
<proteinExistence type="predicted"/>